<proteinExistence type="predicted"/>
<feature type="non-terminal residue" evidence="1">
    <location>
        <position position="281"/>
    </location>
</feature>
<feature type="non-terminal residue" evidence="1">
    <location>
        <position position="1"/>
    </location>
</feature>
<evidence type="ECO:0000313" key="2">
    <source>
        <dbReference type="Proteomes" id="UP000708208"/>
    </source>
</evidence>
<accession>A0A8J2K3V5</accession>
<sequence length="281" mass="31671">VKSFDEPIQSFTSTFHSSLLKQCSSIDLAVHGDLTTAGYSKIIAAQNVFETPAIMQFFQQDLNHSLVSFISKHFFGCYIIVVKVDSVETFSMQPVEMFNNYILSAYYIFVFPKDPDKPMSDDQLRTLSHTVRPIAKTLFLIITDVGIKAYIAQGITQKVLKTVYDSDYKTFTVHNALASLRESNINFQEDPITALVCAICIPKEGPDGKMEAADAIVRSLQFLATVINATLVLEPVFTEIKDSNFEDGEWDDWVKPLLEDTATVSTFLKFMGEQNYIFYIT</sequence>
<evidence type="ECO:0000313" key="1">
    <source>
        <dbReference type="EMBL" id="CAG7732390.1"/>
    </source>
</evidence>
<gene>
    <name evidence="1" type="ORF">AFUS01_LOCUS20910</name>
</gene>
<dbReference type="EMBL" id="CAJVCH010230371">
    <property type="protein sequence ID" value="CAG7732390.1"/>
    <property type="molecule type" value="Genomic_DNA"/>
</dbReference>
<protein>
    <submittedName>
        <fullName evidence="1">Uncharacterized protein</fullName>
    </submittedName>
</protein>
<comment type="caution">
    <text evidence="1">The sequence shown here is derived from an EMBL/GenBank/DDBJ whole genome shotgun (WGS) entry which is preliminary data.</text>
</comment>
<reference evidence="1" key="1">
    <citation type="submission" date="2021-06" db="EMBL/GenBank/DDBJ databases">
        <authorList>
            <person name="Hodson N. C."/>
            <person name="Mongue J. A."/>
            <person name="Jaron S. K."/>
        </authorList>
    </citation>
    <scope>NUCLEOTIDE SEQUENCE</scope>
</reference>
<organism evidence="1 2">
    <name type="scientific">Allacma fusca</name>
    <dbReference type="NCBI Taxonomy" id="39272"/>
    <lineage>
        <taxon>Eukaryota</taxon>
        <taxon>Metazoa</taxon>
        <taxon>Ecdysozoa</taxon>
        <taxon>Arthropoda</taxon>
        <taxon>Hexapoda</taxon>
        <taxon>Collembola</taxon>
        <taxon>Symphypleona</taxon>
        <taxon>Sminthuridae</taxon>
        <taxon>Allacma</taxon>
    </lineage>
</organism>
<dbReference type="Proteomes" id="UP000708208">
    <property type="component" value="Unassembled WGS sequence"/>
</dbReference>
<name>A0A8J2K3V5_9HEXA</name>
<dbReference type="AlphaFoldDB" id="A0A8J2K3V5"/>
<keyword evidence="2" id="KW-1185">Reference proteome</keyword>